<keyword evidence="1" id="KW-1133">Transmembrane helix</keyword>
<proteinExistence type="predicted"/>
<evidence type="ECO:0000313" key="2">
    <source>
        <dbReference type="EMBL" id="AAZ32475.1"/>
    </source>
</evidence>
<accession>Q3SA98</accession>
<sequence length="361" mass="41145">MKWSVIHKWYRLFAIITQISIFLMIFIAIYPVAAKDINVENIGNETWSFDGRYVNIEVPVTIKNHGVYDINDLSTSINVKNASATFISDSENLGNIASGTTRTVIVKIPVDLQHIYEMESPYFYHFYHYDNFNMTFTLSLKYLMDTVTMNTYYADDIQWQPLIKEFKVGAPQKISTENGMVIVNMPYTIETASYLWGTAKFDGGVNCEAFSGTFTASFPLGKKYSGEMKMEFNASHIDTLLTKSQPMFINGTVEFAGLKIPLHTTYYWGAPLNDLNVEVLNNGTLHYSFINDAAFGMTLHIKKQYYYNGSQVYESEETLNVNPGESVNRYEPIAVQQPVDKVIITIYDTNTGVYYQKVITL</sequence>
<feature type="transmembrane region" description="Helical" evidence="1">
    <location>
        <begin position="12"/>
        <end position="33"/>
    </location>
</feature>
<keyword evidence="1" id="KW-0472">Membrane</keyword>
<organism evidence="2">
    <name type="scientific">uncultured euryarchaeote Alv-FOS1</name>
    <dbReference type="NCBI Taxonomy" id="337892"/>
    <lineage>
        <taxon>Archaea</taxon>
        <taxon>Methanobacteriati</taxon>
        <taxon>Methanobacteriota</taxon>
        <taxon>environmental samples</taxon>
    </lineage>
</organism>
<evidence type="ECO:0000256" key="1">
    <source>
        <dbReference type="SAM" id="Phobius"/>
    </source>
</evidence>
<protein>
    <submittedName>
        <fullName evidence="2">Uncharacterized protein</fullName>
    </submittedName>
</protein>
<name>Q3SA98_9EURY</name>
<dbReference type="AlphaFoldDB" id="Q3SA98"/>
<keyword evidence="1" id="KW-0812">Transmembrane</keyword>
<reference evidence="2" key="1">
    <citation type="submission" date="2005-07" db="EMBL/GenBank/DDBJ databases">
        <title>A hyperthermophilic lifestyle for uncultured Archaea of the DHVE2 lineage: evidence from environmental genomics.</title>
        <authorList>
            <person name="Moussard H."/>
            <person name="Hennecke G."/>
            <person name="Moreira D."/>
            <person name="Jouffe V."/>
            <person name="Lopez-Garcia P."/>
            <person name="Jeanthon C."/>
        </authorList>
    </citation>
    <scope>NUCLEOTIDE SEQUENCE</scope>
</reference>
<dbReference type="EMBL" id="DQ118403">
    <property type="protein sequence ID" value="AAZ32475.1"/>
    <property type="molecule type" value="Genomic_DNA"/>
</dbReference>